<evidence type="ECO:0000313" key="3">
    <source>
        <dbReference type="Proteomes" id="UP000326757"/>
    </source>
</evidence>
<evidence type="ECO:0000256" key="1">
    <source>
        <dbReference type="SAM" id="Phobius"/>
    </source>
</evidence>
<proteinExistence type="predicted"/>
<keyword evidence="3" id="KW-1185">Reference proteome</keyword>
<comment type="caution">
    <text evidence="2">The sequence shown here is derived from an EMBL/GenBank/DDBJ whole genome shotgun (WGS) entry which is preliminary data.</text>
</comment>
<accession>A0A5N6KKZ5</accession>
<keyword evidence="1" id="KW-0812">Transmembrane</keyword>
<feature type="transmembrane region" description="Helical" evidence="1">
    <location>
        <begin position="30"/>
        <end position="54"/>
    </location>
</feature>
<dbReference type="Proteomes" id="UP000326757">
    <property type="component" value="Unassembled WGS sequence"/>
</dbReference>
<keyword evidence="1" id="KW-0472">Membrane</keyword>
<dbReference type="AlphaFoldDB" id="A0A5N6KKZ5"/>
<gene>
    <name evidence="2" type="ORF">EYC80_003857</name>
</gene>
<sequence>MAQYAEQEKQLTSMPPGDNAFVGSLPQDDIIQIIFGVIATVLGTLSVVLAWVGWKSRRARIKRKSSNEASSPGTFEIRLIVASANATS</sequence>
<name>A0A5N6KKZ5_MONLA</name>
<dbReference type="EMBL" id="VIGI01000001">
    <property type="protein sequence ID" value="KAB8304463.1"/>
    <property type="molecule type" value="Genomic_DNA"/>
</dbReference>
<keyword evidence="1" id="KW-1133">Transmembrane helix</keyword>
<organism evidence="2 3">
    <name type="scientific">Monilinia laxa</name>
    <name type="common">Brown rot fungus</name>
    <name type="synonym">Sclerotinia laxa</name>
    <dbReference type="NCBI Taxonomy" id="61186"/>
    <lineage>
        <taxon>Eukaryota</taxon>
        <taxon>Fungi</taxon>
        <taxon>Dikarya</taxon>
        <taxon>Ascomycota</taxon>
        <taxon>Pezizomycotina</taxon>
        <taxon>Leotiomycetes</taxon>
        <taxon>Helotiales</taxon>
        <taxon>Sclerotiniaceae</taxon>
        <taxon>Monilinia</taxon>
    </lineage>
</organism>
<reference evidence="2 3" key="1">
    <citation type="submission" date="2019-06" db="EMBL/GenBank/DDBJ databases">
        <title>Genome Sequence of the Brown Rot Fungal Pathogen Monilinia laxa.</title>
        <authorList>
            <person name="De Miccolis Angelini R.M."/>
            <person name="Landi L."/>
            <person name="Abate D."/>
            <person name="Pollastro S."/>
            <person name="Romanazzi G."/>
            <person name="Faretra F."/>
        </authorList>
    </citation>
    <scope>NUCLEOTIDE SEQUENCE [LARGE SCALE GENOMIC DNA]</scope>
    <source>
        <strain evidence="2 3">Mlax316</strain>
    </source>
</reference>
<protein>
    <submittedName>
        <fullName evidence="2">Uncharacterized protein</fullName>
    </submittedName>
</protein>
<evidence type="ECO:0000313" key="2">
    <source>
        <dbReference type="EMBL" id="KAB8304463.1"/>
    </source>
</evidence>